<evidence type="ECO:0000313" key="1">
    <source>
        <dbReference type="EMBL" id="KAK7246852.1"/>
    </source>
</evidence>
<comment type="caution">
    <text evidence="1">The sequence shown here is derived from an EMBL/GenBank/DDBJ whole genome shotgun (WGS) entry which is preliminary data.</text>
</comment>
<keyword evidence="2" id="KW-1185">Reference proteome</keyword>
<organism evidence="1 2">
    <name type="scientific">Crotalaria pallida</name>
    <name type="common">Smooth rattlebox</name>
    <name type="synonym">Crotalaria striata</name>
    <dbReference type="NCBI Taxonomy" id="3830"/>
    <lineage>
        <taxon>Eukaryota</taxon>
        <taxon>Viridiplantae</taxon>
        <taxon>Streptophyta</taxon>
        <taxon>Embryophyta</taxon>
        <taxon>Tracheophyta</taxon>
        <taxon>Spermatophyta</taxon>
        <taxon>Magnoliopsida</taxon>
        <taxon>eudicotyledons</taxon>
        <taxon>Gunneridae</taxon>
        <taxon>Pentapetalae</taxon>
        <taxon>rosids</taxon>
        <taxon>fabids</taxon>
        <taxon>Fabales</taxon>
        <taxon>Fabaceae</taxon>
        <taxon>Papilionoideae</taxon>
        <taxon>50 kb inversion clade</taxon>
        <taxon>genistoids sensu lato</taxon>
        <taxon>core genistoids</taxon>
        <taxon>Crotalarieae</taxon>
        <taxon>Crotalaria</taxon>
    </lineage>
</organism>
<evidence type="ECO:0000313" key="2">
    <source>
        <dbReference type="Proteomes" id="UP001372338"/>
    </source>
</evidence>
<dbReference type="EMBL" id="JAYWIO010000008">
    <property type="protein sequence ID" value="KAK7246852.1"/>
    <property type="molecule type" value="Genomic_DNA"/>
</dbReference>
<proteinExistence type="predicted"/>
<reference evidence="1 2" key="1">
    <citation type="submission" date="2024-01" db="EMBL/GenBank/DDBJ databases">
        <title>The genomes of 5 underutilized Papilionoideae crops provide insights into root nodulation and disease resistanc.</title>
        <authorList>
            <person name="Yuan L."/>
        </authorList>
    </citation>
    <scope>NUCLEOTIDE SEQUENCE [LARGE SCALE GENOMIC DNA]</scope>
    <source>
        <strain evidence="1">ZHUSHIDOU_FW_LH</strain>
        <tissue evidence="1">Leaf</tissue>
    </source>
</reference>
<name>A0AAN9E7W0_CROPI</name>
<gene>
    <name evidence="1" type="ORF">RIF29_41722</name>
</gene>
<protein>
    <submittedName>
        <fullName evidence="1">Uncharacterized protein</fullName>
    </submittedName>
</protein>
<dbReference type="AlphaFoldDB" id="A0AAN9E7W0"/>
<sequence length="119" mass="13679">MPSKPTTTFSTSLPVEGYKVALKDSFNHQPHPFETHPHWYFLFEAVIYNIAVLSYSPRRETVMASSRGRYPGFIVYARKVVIVADPVLRWRYDQIWQECNAVVRWDQVPCRDGGGATTA</sequence>
<dbReference type="Proteomes" id="UP001372338">
    <property type="component" value="Unassembled WGS sequence"/>
</dbReference>
<accession>A0AAN9E7W0</accession>